<gene>
    <name evidence="2" type="ORF">FRX31_016094</name>
</gene>
<dbReference type="OrthoDB" id="1110759at2759"/>
<dbReference type="Pfam" id="PF00538">
    <property type="entry name" value="Linker_histone"/>
    <property type="match status" value="1"/>
</dbReference>
<organism evidence="2 3">
    <name type="scientific">Thalictrum thalictroides</name>
    <name type="common">Rue-anemone</name>
    <name type="synonym">Anemone thalictroides</name>
    <dbReference type="NCBI Taxonomy" id="46969"/>
    <lineage>
        <taxon>Eukaryota</taxon>
        <taxon>Viridiplantae</taxon>
        <taxon>Streptophyta</taxon>
        <taxon>Embryophyta</taxon>
        <taxon>Tracheophyta</taxon>
        <taxon>Spermatophyta</taxon>
        <taxon>Magnoliopsida</taxon>
        <taxon>Ranunculales</taxon>
        <taxon>Ranunculaceae</taxon>
        <taxon>Thalictroideae</taxon>
        <taxon>Thalictrum</taxon>
    </lineage>
</organism>
<evidence type="ECO:0000313" key="3">
    <source>
        <dbReference type="Proteomes" id="UP000554482"/>
    </source>
</evidence>
<dbReference type="InterPro" id="IPR005818">
    <property type="entry name" value="Histone_H1/H5_H15"/>
</dbReference>
<evidence type="ECO:0000313" key="2">
    <source>
        <dbReference type="EMBL" id="KAF5194320.1"/>
    </source>
</evidence>
<dbReference type="Proteomes" id="UP000554482">
    <property type="component" value="Unassembled WGS sequence"/>
</dbReference>
<dbReference type="GO" id="GO:0000786">
    <property type="term" value="C:nucleosome"/>
    <property type="evidence" value="ECO:0007669"/>
    <property type="project" value="InterPro"/>
</dbReference>
<sequence>MVLETIGVLNEKNGSSEESIMKFIDLAFDQSGSTFEEILKENVQSLIKSKEIEVTPESTYILRHYDRLKMQQSEALVAKKKSD</sequence>
<dbReference type="Gene3D" id="1.10.10.10">
    <property type="entry name" value="Winged helix-like DNA-binding domain superfamily/Winged helix DNA-binding domain"/>
    <property type="match status" value="1"/>
</dbReference>
<name>A0A7J6WCJ5_THATH</name>
<dbReference type="GO" id="GO:0003677">
    <property type="term" value="F:DNA binding"/>
    <property type="evidence" value="ECO:0007669"/>
    <property type="project" value="InterPro"/>
</dbReference>
<feature type="domain" description="H15" evidence="1">
    <location>
        <begin position="1"/>
        <end position="64"/>
    </location>
</feature>
<keyword evidence="3" id="KW-1185">Reference proteome</keyword>
<dbReference type="InterPro" id="IPR036388">
    <property type="entry name" value="WH-like_DNA-bd_sf"/>
</dbReference>
<comment type="caution">
    <text evidence="2">The sequence shown here is derived from an EMBL/GenBank/DDBJ whole genome shotgun (WGS) entry which is preliminary data.</text>
</comment>
<dbReference type="AlphaFoldDB" id="A0A7J6WCJ5"/>
<dbReference type="PROSITE" id="PS51504">
    <property type="entry name" value="H15"/>
    <property type="match status" value="1"/>
</dbReference>
<dbReference type="EMBL" id="JABWDY010018876">
    <property type="protein sequence ID" value="KAF5194320.1"/>
    <property type="molecule type" value="Genomic_DNA"/>
</dbReference>
<dbReference type="GO" id="GO:0006334">
    <property type="term" value="P:nucleosome assembly"/>
    <property type="evidence" value="ECO:0007669"/>
    <property type="project" value="InterPro"/>
</dbReference>
<reference evidence="2 3" key="1">
    <citation type="submission" date="2020-06" db="EMBL/GenBank/DDBJ databases">
        <title>Transcriptomic and genomic resources for Thalictrum thalictroides and T. hernandezii: Facilitating candidate gene discovery in an emerging model plant lineage.</title>
        <authorList>
            <person name="Arias T."/>
            <person name="Riano-Pachon D.M."/>
            <person name="Di Stilio V.S."/>
        </authorList>
    </citation>
    <scope>NUCLEOTIDE SEQUENCE [LARGE SCALE GENOMIC DNA]</scope>
    <source>
        <strain evidence="3">cv. WT478/WT964</strain>
        <tissue evidence="2">Leaves</tissue>
    </source>
</reference>
<protein>
    <recommendedName>
        <fullName evidence="1">H15 domain-containing protein</fullName>
    </recommendedName>
</protein>
<evidence type="ECO:0000259" key="1">
    <source>
        <dbReference type="PROSITE" id="PS51504"/>
    </source>
</evidence>
<proteinExistence type="predicted"/>
<accession>A0A7J6WCJ5</accession>